<feature type="compositionally biased region" description="Polar residues" evidence="1">
    <location>
        <begin position="106"/>
        <end position="116"/>
    </location>
</feature>
<gene>
    <name evidence="2" type="ORF">C1H46_042671</name>
</gene>
<evidence type="ECO:0000313" key="2">
    <source>
        <dbReference type="EMBL" id="TQD71803.1"/>
    </source>
</evidence>
<feature type="compositionally biased region" description="Low complexity" evidence="1">
    <location>
        <begin position="133"/>
        <end position="146"/>
    </location>
</feature>
<dbReference type="Proteomes" id="UP000315295">
    <property type="component" value="Unassembled WGS sequence"/>
</dbReference>
<protein>
    <submittedName>
        <fullName evidence="2">Uncharacterized protein</fullName>
    </submittedName>
</protein>
<evidence type="ECO:0000256" key="1">
    <source>
        <dbReference type="SAM" id="MobiDB-lite"/>
    </source>
</evidence>
<sequence>MEGLAMLRQLIGQLQELVGSHPPPPHYHHNLQLQFQPPPLLRHHHSQQPPQDHHHHLRWCPINVDEGSADDYYSLMMAAGKSRSFKMLEPCKPPPTKRSRKEQTRGKSSGTTNTTEPGPLDNPCSSWRLSQAPPLSSLCSSRTSPPSCQPNALKSSAKNPQFKFKYTHKHNPIPHAATEAINSSNSIFIAESNRTITDLDQGIRFQKTQMISSTSTDRSNDRELPWLWV</sequence>
<name>A0A540KC49_MALBA</name>
<feature type="region of interest" description="Disordered" evidence="1">
    <location>
        <begin position="85"/>
        <end position="155"/>
    </location>
</feature>
<dbReference type="AlphaFoldDB" id="A0A540KC49"/>
<evidence type="ECO:0000313" key="3">
    <source>
        <dbReference type="Proteomes" id="UP000315295"/>
    </source>
</evidence>
<dbReference type="EMBL" id="VIEB01001488">
    <property type="protein sequence ID" value="TQD71803.1"/>
    <property type="molecule type" value="Genomic_DNA"/>
</dbReference>
<keyword evidence="3" id="KW-1185">Reference proteome</keyword>
<accession>A0A540KC49</accession>
<comment type="caution">
    <text evidence="2">The sequence shown here is derived from an EMBL/GenBank/DDBJ whole genome shotgun (WGS) entry which is preliminary data.</text>
</comment>
<proteinExistence type="predicted"/>
<organism evidence="2 3">
    <name type="scientific">Malus baccata</name>
    <name type="common">Siberian crab apple</name>
    <name type="synonym">Pyrus baccata</name>
    <dbReference type="NCBI Taxonomy" id="106549"/>
    <lineage>
        <taxon>Eukaryota</taxon>
        <taxon>Viridiplantae</taxon>
        <taxon>Streptophyta</taxon>
        <taxon>Embryophyta</taxon>
        <taxon>Tracheophyta</taxon>
        <taxon>Spermatophyta</taxon>
        <taxon>Magnoliopsida</taxon>
        <taxon>eudicotyledons</taxon>
        <taxon>Gunneridae</taxon>
        <taxon>Pentapetalae</taxon>
        <taxon>rosids</taxon>
        <taxon>fabids</taxon>
        <taxon>Rosales</taxon>
        <taxon>Rosaceae</taxon>
        <taxon>Amygdaloideae</taxon>
        <taxon>Maleae</taxon>
        <taxon>Malus</taxon>
    </lineage>
</organism>
<reference evidence="2 3" key="1">
    <citation type="journal article" date="2019" name="G3 (Bethesda)">
        <title>Sequencing of a Wild Apple (Malus baccata) Genome Unravels the Differences Between Cultivated and Wild Apple Species Regarding Disease Resistance and Cold Tolerance.</title>
        <authorList>
            <person name="Chen X."/>
        </authorList>
    </citation>
    <scope>NUCLEOTIDE SEQUENCE [LARGE SCALE GENOMIC DNA]</scope>
    <source>
        <strain evidence="3">cv. Shandingzi</strain>
        <tissue evidence="2">Leaves</tissue>
    </source>
</reference>